<evidence type="ECO:0000256" key="6">
    <source>
        <dbReference type="ARBA" id="ARBA00022806"/>
    </source>
</evidence>
<keyword evidence="3 15" id="KW-0547">Nucleotide-binding</keyword>
<comment type="function">
    <text evidence="15">Plays a critical role in recombination and DNA repair. Helps process Holliday junction intermediates to mature products by catalyzing branch migration. Has replication fork regression activity, unwinds stalled or blocked replication forks to make a HJ that can be resolved. Has a DNA unwinding activity characteristic of a DNA helicase with 3'-5' polarity.</text>
</comment>
<dbReference type="NCBIfam" id="TIGR00643">
    <property type="entry name" value="recG"/>
    <property type="match status" value="1"/>
</dbReference>
<dbReference type="PROSITE" id="PS51194">
    <property type="entry name" value="HELICASE_CTER"/>
    <property type="match status" value="1"/>
</dbReference>
<dbReference type="Gene3D" id="2.40.50.140">
    <property type="entry name" value="Nucleic acid-binding proteins"/>
    <property type="match status" value="1"/>
</dbReference>
<dbReference type="CDD" id="cd17992">
    <property type="entry name" value="DEXHc_RecG"/>
    <property type="match status" value="1"/>
</dbReference>
<dbReference type="GO" id="GO:0006310">
    <property type="term" value="P:DNA recombination"/>
    <property type="evidence" value="ECO:0007669"/>
    <property type="project" value="UniProtKB-UniRule"/>
</dbReference>
<keyword evidence="5 15" id="KW-0378">Hydrolase</keyword>
<evidence type="ECO:0000256" key="2">
    <source>
        <dbReference type="ARBA" id="ARBA00017846"/>
    </source>
</evidence>
<reference evidence="18 19" key="1">
    <citation type="submission" date="2020-08" db="EMBL/GenBank/DDBJ databases">
        <title>Genomic Encyclopedia of Type Strains, Phase IV (KMG-IV): sequencing the most valuable type-strain genomes for metagenomic binning, comparative biology and taxonomic classification.</title>
        <authorList>
            <person name="Goeker M."/>
        </authorList>
    </citation>
    <scope>NUCLEOTIDE SEQUENCE [LARGE SCALE GENOMIC DNA]</scope>
    <source>
        <strain evidence="18 19">DSM 2461</strain>
    </source>
</reference>
<comment type="caution">
    <text evidence="18">The sequence shown here is derived from an EMBL/GenBank/DDBJ whole genome shotgun (WGS) entry which is preliminary data.</text>
</comment>
<evidence type="ECO:0000256" key="10">
    <source>
        <dbReference type="ARBA" id="ARBA00023204"/>
    </source>
</evidence>
<dbReference type="EC" id="5.6.2.4" evidence="13 15"/>
<keyword evidence="7 15" id="KW-0067">ATP-binding</keyword>
<dbReference type="Pfam" id="PF17191">
    <property type="entry name" value="RecG_wedge"/>
    <property type="match status" value="1"/>
</dbReference>
<dbReference type="InterPro" id="IPR014001">
    <property type="entry name" value="Helicase_ATP-bd"/>
</dbReference>
<evidence type="ECO:0000313" key="18">
    <source>
        <dbReference type="EMBL" id="MBB6480599.1"/>
    </source>
</evidence>
<evidence type="ECO:0000313" key="19">
    <source>
        <dbReference type="Proteomes" id="UP000587760"/>
    </source>
</evidence>
<dbReference type="GO" id="GO:0006281">
    <property type="term" value="P:DNA repair"/>
    <property type="evidence" value="ECO:0007669"/>
    <property type="project" value="UniProtKB-UniRule"/>
</dbReference>
<dbReference type="CDD" id="cd04488">
    <property type="entry name" value="RecG_wedge_OBF"/>
    <property type="match status" value="1"/>
</dbReference>
<keyword evidence="11" id="KW-0413">Isomerase</keyword>
<dbReference type="SUPFAM" id="SSF52540">
    <property type="entry name" value="P-loop containing nucleoside triphosphate hydrolases"/>
    <property type="match status" value="2"/>
</dbReference>
<dbReference type="Pfam" id="PF19833">
    <property type="entry name" value="RecG_dom3_C"/>
    <property type="match status" value="1"/>
</dbReference>
<dbReference type="InterPro" id="IPR027417">
    <property type="entry name" value="P-loop_NTPase"/>
</dbReference>
<dbReference type="GO" id="GO:0003677">
    <property type="term" value="F:DNA binding"/>
    <property type="evidence" value="ECO:0007669"/>
    <property type="project" value="UniProtKB-KW"/>
</dbReference>
<protein>
    <recommendedName>
        <fullName evidence="2 15">ATP-dependent DNA helicase RecG</fullName>
        <ecNumber evidence="13 15">5.6.2.4</ecNumber>
    </recommendedName>
</protein>
<evidence type="ECO:0000256" key="15">
    <source>
        <dbReference type="RuleBase" id="RU363016"/>
    </source>
</evidence>
<name>A0A841RCK2_9SPIO</name>
<keyword evidence="10 15" id="KW-0234">DNA repair</keyword>
<keyword evidence="19" id="KW-1185">Reference proteome</keyword>
<keyword evidence="9 15" id="KW-0233">DNA recombination</keyword>
<dbReference type="InterPro" id="IPR004609">
    <property type="entry name" value="ATP-dep_DNA_helicase_RecG"/>
</dbReference>
<accession>A0A841RCK2</accession>
<dbReference type="AlphaFoldDB" id="A0A841RCK2"/>
<evidence type="ECO:0000256" key="11">
    <source>
        <dbReference type="ARBA" id="ARBA00023235"/>
    </source>
</evidence>
<dbReference type="InterPro" id="IPR047112">
    <property type="entry name" value="RecG/Mfd"/>
</dbReference>
<evidence type="ECO:0000256" key="1">
    <source>
        <dbReference type="ARBA" id="ARBA00007504"/>
    </source>
</evidence>
<dbReference type="GO" id="GO:0016787">
    <property type="term" value="F:hydrolase activity"/>
    <property type="evidence" value="ECO:0007669"/>
    <property type="project" value="UniProtKB-KW"/>
</dbReference>
<comment type="similarity">
    <text evidence="1 15">Belongs to the helicase family. RecG subfamily.</text>
</comment>
<comment type="catalytic activity">
    <reaction evidence="12 15">
        <text>Couples ATP hydrolysis with the unwinding of duplex DNA by translocating in the 3'-5' direction.</text>
        <dbReference type="EC" id="5.6.2.4"/>
    </reaction>
</comment>
<sequence>MFIRELKQPVSRLKGIGDAAVKSLSSMEIFSVSDLLLHYPFRYEDRLNPVPLVYGRSDKTVNTTALVTGHEFFGWGHKKALKVHIQDDTDSAVLLCFGRNFLKDKLPVGQEIRIYGQFQFKFNELQSGTFDFEPVGEGESDLFDKILPVYHLSGSLTQKNLRKAIAQALREYAIAVNDEMNIPLYQKYHFLSKEEALKGIHFPASEETLRQARATLIYEELFHLQLVIGRRALKQHSLERESRTIPAMLQESLREKLPFKLTGDQEKVLEEIREDMESSRAMCRLVQGDVGSGKTLVAFMAALPVIEQGRQAAFMAPTELLARQHAENGARLLSGLGVRIAFLTGNINAENRKHLLEELKDGQIDLIVGTHALFTEDVVFKDLALAIVDEQHRFGVKQRLALLSKGSHPDLLLMTATPIPRTLALTAFGDLDVSTIKTMPAGRKVIETHLARIGNEQKVYDFVRNELRSGRQAYFVYPLIQQSEKMDLKDAESMYHHLENDVFPDFKVGMIHSKIDEDTKEHTMKAFVARDLDILVATSVVEVGVDVPNATIMVIEHAERFGLSALHQLRGRVGRGEHQSYNFLLYSPELTEEGKKRIMVMKENSDGFVISEEDLKLRGPGELTGVRQSGYLKLRIADFSRDADVLVRARDDVKELLKNDPGFLKPENRNLREMFAKAPPYSDDLLASG</sequence>
<evidence type="ECO:0000256" key="9">
    <source>
        <dbReference type="ARBA" id="ARBA00023172"/>
    </source>
</evidence>
<dbReference type="CDD" id="cd18811">
    <property type="entry name" value="SF2_C_RecG"/>
    <property type="match status" value="1"/>
</dbReference>
<proteinExistence type="inferred from homology"/>
<dbReference type="NCBIfam" id="NF008168">
    <property type="entry name" value="PRK10917.2-2"/>
    <property type="match status" value="1"/>
</dbReference>
<dbReference type="InterPro" id="IPR011545">
    <property type="entry name" value="DEAD/DEAH_box_helicase_dom"/>
</dbReference>
<dbReference type="SMART" id="SM00490">
    <property type="entry name" value="HELICc"/>
    <property type="match status" value="1"/>
</dbReference>
<feature type="domain" description="Helicase ATP-binding" evidence="16">
    <location>
        <begin position="275"/>
        <end position="436"/>
    </location>
</feature>
<evidence type="ECO:0000256" key="7">
    <source>
        <dbReference type="ARBA" id="ARBA00022840"/>
    </source>
</evidence>
<dbReference type="NCBIfam" id="NF008165">
    <property type="entry name" value="PRK10917.1-3"/>
    <property type="match status" value="1"/>
</dbReference>
<feature type="domain" description="Helicase C-terminal" evidence="17">
    <location>
        <begin position="455"/>
        <end position="616"/>
    </location>
</feature>
<comment type="catalytic activity">
    <reaction evidence="14 15">
        <text>ATP + H2O = ADP + phosphate + H(+)</text>
        <dbReference type="Rhea" id="RHEA:13065"/>
        <dbReference type="ChEBI" id="CHEBI:15377"/>
        <dbReference type="ChEBI" id="CHEBI:15378"/>
        <dbReference type="ChEBI" id="CHEBI:30616"/>
        <dbReference type="ChEBI" id="CHEBI:43474"/>
        <dbReference type="ChEBI" id="CHEBI:456216"/>
        <dbReference type="EC" id="5.6.2.4"/>
    </reaction>
</comment>
<evidence type="ECO:0000256" key="14">
    <source>
        <dbReference type="ARBA" id="ARBA00048988"/>
    </source>
</evidence>
<dbReference type="InterPro" id="IPR001650">
    <property type="entry name" value="Helicase_C-like"/>
</dbReference>
<dbReference type="PANTHER" id="PTHR47964:SF1">
    <property type="entry name" value="ATP-DEPENDENT DNA HELICASE HOMOLOG RECG, CHLOROPLASTIC"/>
    <property type="match status" value="1"/>
</dbReference>
<dbReference type="InterPro" id="IPR033454">
    <property type="entry name" value="RecG_wedge"/>
</dbReference>
<evidence type="ECO:0000259" key="17">
    <source>
        <dbReference type="PROSITE" id="PS51194"/>
    </source>
</evidence>
<dbReference type="GO" id="GO:0043138">
    <property type="term" value="F:3'-5' DNA helicase activity"/>
    <property type="evidence" value="ECO:0007669"/>
    <property type="project" value="UniProtKB-EC"/>
</dbReference>
<dbReference type="Proteomes" id="UP000587760">
    <property type="component" value="Unassembled WGS sequence"/>
</dbReference>
<dbReference type="EMBL" id="JACHGJ010000003">
    <property type="protein sequence ID" value="MBB6480599.1"/>
    <property type="molecule type" value="Genomic_DNA"/>
</dbReference>
<dbReference type="GO" id="GO:0005524">
    <property type="term" value="F:ATP binding"/>
    <property type="evidence" value="ECO:0007669"/>
    <property type="project" value="UniProtKB-KW"/>
</dbReference>
<dbReference type="PROSITE" id="PS51192">
    <property type="entry name" value="HELICASE_ATP_BIND_1"/>
    <property type="match status" value="1"/>
</dbReference>
<evidence type="ECO:0000256" key="12">
    <source>
        <dbReference type="ARBA" id="ARBA00034617"/>
    </source>
</evidence>
<evidence type="ECO:0000256" key="5">
    <source>
        <dbReference type="ARBA" id="ARBA00022801"/>
    </source>
</evidence>
<keyword evidence="4 15" id="KW-0227">DNA damage</keyword>
<evidence type="ECO:0000259" key="16">
    <source>
        <dbReference type="PROSITE" id="PS51192"/>
    </source>
</evidence>
<keyword evidence="8" id="KW-0238">DNA-binding</keyword>
<evidence type="ECO:0000256" key="4">
    <source>
        <dbReference type="ARBA" id="ARBA00022763"/>
    </source>
</evidence>
<keyword evidence="6 15" id="KW-0347">Helicase</keyword>
<dbReference type="InterPro" id="IPR012340">
    <property type="entry name" value="NA-bd_OB-fold"/>
</dbReference>
<dbReference type="SUPFAM" id="SSF50249">
    <property type="entry name" value="Nucleic acid-binding proteins"/>
    <property type="match status" value="1"/>
</dbReference>
<gene>
    <name evidence="18" type="ORF">HNR50_002262</name>
</gene>
<dbReference type="RefSeq" id="WP_184746857.1">
    <property type="nucleotide sequence ID" value="NZ_JACHGJ010000003.1"/>
</dbReference>
<organism evidence="18 19">
    <name type="scientific">Spirochaeta isovalerica</name>
    <dbReference type="NCBI Taxonomy" id="150"/>
    <lineage>
        <taxon>Bacteria</taxon>
        <taxon>Pseudomonadati</taxon>
        <taxon>Spirochaetota</taxon>
        <taxon>Spirochaetia</taxon>
        <taxon>Spirochaetales</taxon>
        <taxon>Spirochaetaceae</taxon>
        <taxon>Spirochaeta</taxon>
    </lineage>
</organism>
<dbReference type="Gene3D" id="3.40.50.300">
    <property type="entry name" value="P-loop containing nucleotide triphosphate hydrolases"/>
    <property type="match status" value="2"/>
</dbReference>
<evidence type="ECO:0000256" key="8">
    <source>
        <dbReference type="ARBA" id="ARBA00023125"/>
    </source>
</evidence>
<dbReference type="Pfam" id="PF00271">
    <property type="entry name" value="Helicase_C"/>
    <property type="match status" value="1"/>
</dbReference>
<dbReference type="Pfam" id="PF00270">
    <property type="entry name" value="DEAD"/>
    <property type="match status" value="1"/>
</dbReference>
<dbReference type="InterPro" id="IPR045562">
    <property type="entry name" value="RecG_dom3_C"/>
</dbReference>
<evidence type="ECO:0000256" key="13">
    <source>
        <dbReference type="ARBA" id="ARBA00034808"/>
    </source>
</evidence>
<evidence type="ECO:0000256" key="3">
    <source>
        <dbReference type="ARBA" id="ARBA00022741"/>
    </source>
</evidence>
<dbReference type="SMART" id="SM00487">
    <property type="entry name" value="DEXDc"/>
    <property type="match status" value="1"/>
</dbReference>
<dbReference type="PANTHER" id="PTHR47964">
    <property type="entry name" value="ATP-DEPENDENT DNA HELICASE HOMOLOG RECG, CHLOROPLASTIC"/>
    <property type="match status" value="1"/>
</dbReference>